<keyword evidence="1" id="KW-0472">Membrane</keyword>
<proteinExistence type="predicted"/>
<dbReference type="Pfam" id="PF04773">
    <property type="entry name" value="FecR"/>
    <property type="match status" value="1"/>
</dbReference>
<sequence length="331" mass="37899">MKQSKINNADVFFRLLEGRMSLEDRKRLNEEPVIERMIAEKWNMTTDGAKADKKQEERILRNILRVIAGKPKHRSASRLVTNLSLWVASVVLIIICGALSLLLFVNTRVSTNTYIVTAGRQTMDSLRLSDGTCVMLNAGSRLTYPERFDGDRRVVELSGQAFFSVMPDKARPFIVQTAQMDVKALGTSFEVFSFDGDEEVEVILLTGKIKVTPKGDFEKNSKDYTLIPDQRLSLRRGIVEIDTVDADTYSLWRLKKGLNFKNEKLSMIIPRLEKWYGQKIHCSKDVSDYYRFTFAVRNESLDLILDLMSRSEPALVYCLMPDGTYELKKKK</sequence>
<dbReference type="PANTHER" id="PTHR30273:SF2">
    <property type="entry name" value="PROTEIN FECR"/>
    <property type="match status" value="1"/>
</dbReference>
<dbReference type="InterPro" id="IPR032508">
    <property type="entry name" value="FecR_C"/>
</dbReference>
<dbReference type="GO" id="GO:0016989">
    <property type="term" value="F:sigma factor antagonist activity"/>
    <property type="evidence" value="ECO:0007669"/>
    <property type="project" value="TreeGrafter"/>
</dbReference>
<dbReference type="AlphaFoldDB" id="U2E8A8"/>
<dbReference type="EMBL" id="AWSV01000025">
    <property type="protein sequence ID" value="ERI88726.1"/>
    <property type="molecule type" value="Genomic_DNA"/>
</dbReference>
<keyword evidence="1" id="KW-1133">Transmembrane helix</keyword>
<dbReference type="GeneID" id="99755897"/>
<evidence type="ECO:0000313" key="4">
    <source>
        <dbReference type="EMBL" id="ERI88726.1"/>
    </source>
</evidence>
<dbReference type="Gene3D" id="3.55.50.30">
    <property type="match status" value="1"/>
</dbReference>
<gene>
    <name evidence="4" type="ORF">HMPREF1981_00371</name>
</gene>
<dbReference type="PATRIC" id="fig|1321819.3.peg.350"/>
<protein>
    <submittedName>
        <fullName evidence="4">Sigma factor regulatory protein, FecR/PupR family</fullName>
    </submittedName>
</protein>
<dbReference type="Proteomes" id="UP000016496">
    <property type="component" value="Unassembled WGS sequence"/>
</dbReference>
<evidence type="ECO:0000259" key="2">
    <source>
        <dbReference type="Pfam" id="PF04773"/>
    </source>
</evidence>
<evidence type="ECO:0000313" key="5">
    <source>
        <dbReference type="Proteomes" id="UP000016496"/>
    </source>
</evidence>
<dbReference type="InterPro" id="IPR012373">
    <property type="entry name" value="Ferrdict_sens_TM"/>
</dbReference>
<feature type="transmembrane region" description="Helical" evidence="1">
    <location>
        <begin position="83"/>
        <end position="105"/>
    </location>
</feature>
<evidence type="ECO:0000256" key="1">
    <source>
        <dbReference type="SAM" id="Phobius"/>
    </source>
</evidence>
<dbReference type="Gene3D" id="2.60.120.1440">
    <property type="match status" value="1"/>
</dbReference>
<name>U2E8A8_9BACE</name>
<evidence type="ECO:0000259" key="3">
    <source>
        <dbReference type="Pfam" id="PF16344"/>
    </source>
</evidence>
<organism evidence="4 5">
    <name type="scientific">Bacteroides pyogenes F0041</name>
    <dbReference type="NCBI Taxonomy" id="1321819"/>
    <lineage>
        <taxon>Bacteria</taxon>
        <taxon>Pseudomonadati</taxon>
        <taxon>Bacteroidota</taxon>
        <taxon>Bacteroidia</taxon>
        <taxon>Bacteroidales</taxon>
        <taxon>Bacteroidaceae</taxon>
        <taxon>Bacteroides</taxon>
    </lineage>
</organism>
<dbReference type="Pfam" id="PF16344">
    <property type="entry name" value="FecR_C"/>
    <property type="match status" value="1"/>
</dbReference>
<dbReference type="HOGENOM" id="CLU_050192_2_3_10"/>
<reference evidence="4 5" key="1">
    <citation type="submission" date="2013-08" db="EMBL/GenBank/DDBJ databases">
        <authorList>
            <person name="Weinstock G."/>
            <person name="Sodergren E."/>
            <person name="Wylie T."/>
            <person name="Fulton L."/>
            <person name="Fulton R."/>
            <person name="Fronick C."/>
            <person name="O'Laughlin M."/>
            <person name="Godfrey J."/>
            <person name="Miner T."/>
            <person name="Herter B."/>
            <person name="Appelbaum E."/>
            <person name="Cordes M."/>
            <person name="Lek S."/>
            <person name="Wollam A."/>
            <person name="Pepin K.H."/>
            <person name="Palsikar V.B."/>
            <person name="Mitreva M."/>
            <person name="Wilson R.K."/>
        </authorList>
    </citation>
    <scope>NUCLEOTIDE SEQUENCE [LARGE SCALE GENOMIC DNA]</scope>
    <source>
        <strain evidence="4 5">F0041</strain>
    </source>
</reference>
<feature type="domain" description="Protein FecR C-terminal" evidence="3">
    <location>
        <begin position="258"/>
        <end position="313"/>
    </location>
</feature>
<dbReference type="PANTHER" id="PTHR30273">
    <property type="entry name" value="PERIPLASMIC SIGNAL SENSOR AND SIGMA FACTOR ACTIVATOR FECR-RELATED"/>
    <property type="match status" value="1"/>
</dbReference>
<dbReference type="OrthoDB" id="1097132at2"/>
<dbReference type="RefSeq" id="WP_021646461.1">
    <property type="nucleotide sequence ID" value="NZ_KE993145.1"/>
</dbReference>
<feature type="domain" description="FecR protein" evidence="2">
    <location>
        <begin position="118"/>
        <end position="209"/>
    </location>
</feature>
<dbReference type="PIRSF" id="PIRSF018266">
    <property type="entry name" value="FecR"/>
    <property type="match status" value="1"/>
</dbReference>
<comment type="caution">
    <text evidence="4">The sequence shown here is derived from an EMBL/GenBank/DDBJ whole genome shotgun (WGS) entry which is preliminary data.</text>
</comment>
<dbReference type="InterPro" id="IPR006860">
    <property type="entry name" value="FecR"/>
</dbReference>
<accession>U2E8A8</accession>
<keyword evidence="1" id="KW-0812">Transmembrane</keyword>